<feature type="transmembrane region" description="Helical" evidence="1">
    <location>
        <begin position="322"/>
        <end position="343"/>
    </location>
</feature>
<keyword evidence="1" id="KW-0472">Membrane</keyword>
<feature type="transmembrane region" description="Helical" evidence="1">
    <location>
        <begin position="190"/>
        <end position="208"/>
    </location>
</feature>
<sequence>MTTLHGYRLAVVRGTWVVVAVMALVAFAAGVPVTFRQSLNITDATRVSLVQVGLEVSFPAYFYLVTDTLTLAAFALIAVALAWRRSDDWAVLFIALMLLLTGLLYTHPAANAPLPLWVAACLFALAEIGQVGFFFLFPDGRFIPRRSAWLLLPMLVWRPAIWALVYLPGYRRLPQSAETYGVIPQNSADTLLVVGLLVLGLVAQVYRYRRVSTPRQREQARWLLLGSAVTVGVVATYVFIFNVLRLPERPGTPPFLLIASSRVVRQLALLAVPITITISILRYRLFDIDVVINRALVYTALSALLVLVYFGSVIVLQQLFRALTGGASPAAVVVSTLTIAGLFQPLRRRVQSFIDRRFYRRKYDVAQTLLQFRARLRDEVDLDTLTGDLLAVVEETMQPAHASLWIRDDPRRGPAAR</sequence>
<evidence type="ECO:0000313" key="2">
    <source>
        <dbReference type="EMBL" id="CAA9249874.1"/>
    </source>
</evidence>
<evidence type="ECO:0000256" key="1">
    <source>
        <dbReference type="SAM" id="Phobius"/>
    </source>
</evidence>
<keyword evidence="1" id="KW-1133">Transmembrane helix</keyword>
<accession>A0A6J4IE75</accession>
<feature type="transmembrane region" description="Helical" evidence="1">
    <location>
        <begin position="263"/>
        <end position="283"/>
    </location>
</feature>
<feature type="transmembrane region" description="Helical" evidence="1">
    <location>
        <begin position="90"/>
        <end position="110"/>
    </location>
</feature>
<feature type="transmembrane region" description="Helical" evidence="1">
    <location>
        <begin position="149"/>
        <end position="170"/>
    </location>
</feature>
<organism evidence="2">
    <name type="scientific">uncultured Chloroflexia bacterium</name>
    <dbReference type="NCBI Taxonomy" id="1672391"/>
    <lineage>
        <taxon>Bacteria</taxon>
        <taxon>Bacillati</taxon>
        <taxon>Chloroflexota</taxon>
        <taxon>Chloroflexia</taxon>
        <taxon>environmental samples</taxon>
    </lineage>
</organism>
<proteinExistence type="predicted"/>
<dbReference type="AlphaFoldDB" id="A0A6J4IE75"/>
<feature type="transmembrane region" description="Helical" evidence="1">
    <location>
        <begin position="220"/>
        <end position="243"/>
    </location>
</feature>
<name>A0A6J4IE75_9CHLR</name>
<feature type="transmembrane region" description="Helical" evidence="1">
    <location>
        <begin position="295"/>
        <end position="316"/>
    </location>
</feature>
<dbReference type="EMBL" id="CADCTK010000424">
    <property type="protein sequence ID" value="CAA9249874.1"/>
    <property type="molecule type" value="Genomic_DNA"/>
</dbReference>
<protein>
    <submittedName>
        <fullName evidence="2">Uncharacterized protein</fullName>
    </submittedName>
</protein>
<gene>
    <name evidence="2" type="ORF">AVDCRST_MAG26-1855</name>
</gene>
<feature type="transmembrane region" description="Helical" evidence="1">
    <location>
        <begin position="12"/>
        <end position="35"/>
    </location>
</feature>
<feature type="transmembrane region" description="Helical" evidence="1">
    <location>
        <begin position="60"/>
        <end position="83"/>
    </location>
</feature>
<keyword evidence="1" id="KW-0812">Transmembrane</keyword>
<feature type="transmembrane region" description="Helical" evidence="1">
    <location>
        <begin position="116"/>
        <end position="137"/>
    </location>
</feature>
<reference evidence="2" key="1">
    <citation type="submission" date="2020-02" db="EMBL/GenBank/DDBJ databases">
        <authorList>
            <person name="Meier V. D."/>
        </authorList>
    </citation>
    <scope>NUCLEOTIDE SEQUENCE</scope>
    <source>
        <strain evidence="2">AVDCRST_MAG26</strain>
    </source>
</reference>